<keyword evidence="2" id="KW-0328">Glycosyltransferase</keyword>
<proteinExistence type="predicted"/>
<dbReference type="GO" id="GO:0005886">
    <property type="term" value="C:plasma membrane"/>
    <property type="evidence" value="ECO:0007669"/>
    <property type="project" value="TreeGrafter"/>
</dbReference>
<keyword evidence="5" id="KW-0448">Lipopolysaccharide biosynthesis</keyword>
<name>A0A1F5K077_9BACT</name>
<evidence type="ECO:0000259" key="8">
    <source>
        <dbReference type="Pfam" id="PF00535"/>
    </source>
</evidence>
<dbReference type="InterPro" id="IPR001173">
    <property type="entry name" value="Glyco_trans_2-like"/>
</dbReference>
<dbReference type="GO" id="GO:0099621">
    <property type="term" value="F:undecaprenyl-phosphate 4-deoxy-4-formamido-L-arabinose transferase activity"/>
    <property type="evidence" value="ECO:0007669"/>
    <property type="project" value="TreeGrafter"/>
</dbReference>
<dbReference type="GO" id="GO:0009103">
    <property type="term" value="P:lipopolysaccharide biosynthetic process"/>
    <property type="evidence" value="ECO:0007669"/>
    <property type="project" value="UniProtKB-KW"/>
</dbReference>
<keyword evidence="6" id="KW-1133">Transmembrane helix</keyword>
<protein>
    <submittedName>
        <fullName evidence="9">Glycosyl transferase</fullName>
    </submittedName>
</protein>
<evidence type="ECO:0000256" key="4">
    <source>
        <dbReference type="ARBA" id="ARBA00022692"/>
    </source>
</evidence>
<accession>A0A1F5K077</accession>
<dbReference type="SUPFAM" id="SSF53448">
    <property type="entry name" value="Nucleotide-diphospho-sugar transferases"/>
    <property type="match status" value="1"/>
</dbReference>
<organism evidence="9 10">
    <name type="scientific">Candidatus Daviesbacteria bacterium RIFCSPHIGHO2_12_FULL_43_11</name>
    <dbReference type="NCBI Taxonomy" id="1797780"/>
    <lineage>
        <taxon>Bacteria</taxon>
        <taxon>Candidatus Daviesiibacteriota</taxon>
    </lineage>
</organism>
<feature type="domain" description="Glycosyltransferase 2-like" evidence="8">
    <location>
        <begin position="12"/>
        <end position="173"/>
    </location>
</feature>
<evidence type="ECO:0000256" key="6">
    <source>
        <dbReference type="ARBA" id="ARBA00022989"/>
    </source>
</evidence>
<dbReference type="STRING" id="1797780.A3E45_04985"/>
<sequence>MPVAVDKQKSISVFFPCYNDEGSIAKLVEDSFETLKTLTDDYEVIVVDDGSRDKSRQILSGLEKRYRNLKLVFHQKNQGYGGALKSGFKAATKDLIFYTDGDGQYDVKELPVLLSLMSDDVDFVNGIKMARRDATYRIVIGNMYSLVTRWIFMLPVYDVDCDFRLIRKTVLDKLDLESNSGSICVELVKKSQRAGAKFRQVSVHHFERQWGKSQFFRFSKLLSTFFEILRLWVEMVITSRAMRPRSKK</sequence>
<dbReference type="Gene3D" id="3.90.550.10">
    <property type="entry name" value="Spore Coat Polysaccharide Biosynthesis Protein SpsA, Chain A"/>
    <property type="match status" value="1"/>
</dbReference>
<comment type="caution">
    <text evidence="9">The sequence shown here is derived from an EMBL/GenBank/DDBJ whole genome shotgun (WGS) entry which is preliminary data.</text>
</comment>
<evidence type="ECO:0000313" key="9">
    <source>
        <dbReference type="EMBL" id="OGE34309.1"/>
    </source>
</evidence>
<keyword evidence="1" id="KW-1003">Cell membrane</keyword>
<dbReference type="Proteomes" id="UP000176405">
    <property type="component" value="Unassembled WGS sequence"/>
</dbReference>
<keyword evidence="7" id="KW-0472">Membrane</keyword>
<keyword evidence="3 9" id="KW-0808">Transferase</keyword>
<evidence type="ECO:0000256" key="5">
    <source>
        <dbReference type="ARBA" id="ARBA00022985"/>
    </source>
</evidence>
<dbReference type="CDD" id="cd04179">
    <property type="entry name" value="DPM_DPG-synthase_like"/>
    <property type="match status" value="1"/>
</dbReference>
<dbReference type="InterPro" id="IPR050256">
    <property type="entry name" value="Glycosyltransferase_2"/>
</dbReference>
<dbReference type="AlphaFoldDB" id="A0A1F5K077"/>
<dbReference type="PANTHER" id="PTHR48090">
    <property type="entry name" value="UNDECAPRENYL-PHOSPHATE 4-DEOXY-4-FORMAMIDO-L-ARABINOSE TRANSFERASE-RELATED"/>
    <property type="match status" value="1"/>
</dbReference>
<dbReference type="PANTHER" id="PTHR48090:SF3">
    <property type="entry name" value="UNDECAPRENYL-PHOSPHATE 4-DEOXY-4-FORMAMIDO-L-ARABINOSE TRANSFERASE"/>
    <property type="match status" value="1"/>
</dbReference>
<dbReference type="Pfam" id="PF00535">
    <property type="entry name" value="Glycos_transf_2"/>
    <property type="match status" value="1"/>
</dbReference>
<evidence type="ECO:0000313" key="10">
    <source>
        <dbReference type="Proteomes" id="UP000176405"/>
    </source>
</evidence>
<evidence type="ECO:0000256" key="3">
    <source>
        <dbReference type="ARBA" id="ARBA00022679"/>
    </source>
</evidence>
<dbReference type="InterPro" id="IPR029044">
    <property type="entry name" value="Nucleotide-diphossugar_trans"/>
</dbReference>
<reference evidence="9 10" key="1">
    <citation type="journal article" date="2016" name="Nat. Commun.">
        <title>Thousands of microbial genomes shed light on interconnected biogeochemical processes in an aquifer system.</title>
        <authorList>
            <person name="Anantharaman K."/>
            <person name="Brown C.T."/>
            <person name="Hug L.A."/>
            <person name="Sharon I."/>
            <person name="Castelle C.J."/>
            <person name="Probst A.J."/>
            <person name="Thomas B.C."/>
            <person name="Singh A."/>
            <person name="Wilkins M.J."/>
            <person name="Karaoz U."/>
            <person name="Brodie E.L."/>
            <person name="Williams K.H."/>
            <person name="Hubbard S.S."/>
            <person name="Banfield J.F."/>
        </authorList>
    </citation>
    <scope>NUCLEOTIDE SEQUENCE [LARGE SCALE GENOMIC DNA]</scope>
</reference>
<evidence type="ECO:0000256" key="7">
    <source>
        <dbReference type="ARBA" id="ARBA00023136"/>
    </source>
</evidence>
<keyword evidence="4" id="KW-0812">Transmembrane</keyword>
<gene>
    <name evidence="9" type="ORF">A3E45_04985</name>
</gene>
<evidence type="ECO:0000256" key="2">
    <source>
        <dbReference type="ARBA" id="ARBA00022676"/>
    </source>
</evidence>
<evidence type="ECO:0000256" key="1">
    <source>
        <dbReference type="ARBA" id="ARBA00022475"/>
    </source>
</evidence>
<dbReference type="EMBL" id="MFDH01000037">
    <property type="protein sequence ID" value="OGE34309.1"/>
    <property type="molecule type" value="Genomic_DNA"/>
</dbReference>